<feature type="transmembrane region" description="Helical" evidence="9">
    <location>
        <begin position="177"/>
        <end position="193"/>
    </location>
</feature>
<dbReference type="PANTHER" id="PTHR35011:SF4">
    <property type="entry name" value="SLL1102 PROTEIN"/>
    <property type="match status" value="1"/>
</dbReference>
<feature type="transmembrane region" description="Helical" evidence="9">
    <location>
        <begin position="6"/>
        <end position="39"/>
    </location>
</feature>
<evidence type="ECO:0000256" key="8">
    <source>
        <dbReference type="ARBA" id="ARBA00038436"/>
    </source>
</evidence>
<evidence type="ECO:0000256" key="2">
    <source>
        <dbReference type="ARBA" id="ARBA00022448"/>
    </source>
</evidence>
<comment type="caution">
    <text evidence="11">The sequence shown here is derived from an EMBL/GenBank/DDBJ whole genome shotgun (WGS) entry which is preliminary data.</text>
</comment>
<organism evidence="11 12">
    <name type="scientific">Rhodobium orientis</name>
    <dbReference type="NCBI Taxonomy" id="34017"/>
    <lineage>
        <taxon>Bacteria</taxon>
        <taxon>Pseudomonadati</taxon>
        <taxon>Pseudomonadota</taxon>
        <taxon>Alphaproteobacteria</taxon>
        <taxon>Hyphomicrobiales</taxon>
        <taxon>Rhodobiaceae</taxon>
        <taxon>Rhodobium</taxon>
    </lineage>
</organism>
<keyword evidence="6 9" id="KW-1133">Transmembrane helix</keyword>
<dbReference type="InterPro" id="IPR007387">
    <property type="entry name" value="TRAP_DctQ"/>
</dbReference>
<evidence type="ECO:0000256" key="9">
    <source>
        <dbReference type="RuleBase" id="RU369079"/>
    </source>
</evidence>
<dbReference type="GO" id="GO:0022857">
    <property type="term" value="F:transmembrane transporter activity"/>
    <property type="evidence" value="ECO:0007669"/>
    <property type="project" value="UniProtKB-UniRule"/>
</dbReference>
<dbReference type="OrthoDB" id="9794346at2"/>
<evidence type="ECO:0000256" key="1">
    <source>
        <dbReference type="ARBA" id="ARBA00004429"/>
    </source>
</evidence>
<keyword evidence="12" id="KW-1185">Reference proteome</keyword>
<feature type="transmembrane region" description="Helical" evidence="9">
    <location>
        <begin position="125"/>
        <end position="146"/>
    </location>
</feature>
<dbReference type="InterPro" id="IPR055348">
    <property type="entry name" value="DctQ"/>
</dbReference>
<reference evidence="11 12" key="1">
    <citation type="submission" date="2017-07" db="EMBL/GenBank/DDBJ databases">
        <title>Draft Genome Sequences of Select Purple Nonsulfur Bacteria.</title>
        <authorList>
            <person name="Lasarre B."/>
            <person name="Mckinlay J.B."/>
        </authorList>
    </citation>
    <scope>NUCLEOTIDE SEQUENCE [LARGE SCALE GENOMIC DNA]</scope>
    <source>
        <strain evidence="11 12">DSM 11290</strain>
    </source>
</reference>
<gene>
    <name evidence="11" type="ORF">CH339_07820</name>
</gene>
<evidence type="ECO:0000259" key="10">
    <source>
        <dbReference type="Pfam" id="PF04290"/>
    </source>
</evidence>
<evidence type="ECO:0000256" key="3">
    <source>
        <dbReference type="ARBA" id="ARBA00022475"/>
    </source>
</evidence>
<comment type="caution">
    <text evidence="9">Lacks conserved residue(s) required for the propagation of feature annotation.</text>
</comment>
<evidence type="ECO:0000256" key="4">
    <source>
        <dbReference type="ARBA" id="ARBA00022519"/>
    </source>
</evidence>
<protein>
    <recommendedName>
        <fullName evidence="9">TRAP transporter small permease protein</fullName>
    </recommendedName>
</protein>
<dbReference type="Pfam" id="PF04290">
    <property type="entry name" value="DctQ"/>
    <property type="match status" value="1"/>
</dbReference>
<feature type="transmembrane region" description="Helical" evidence="9">
    <location>
        <begin position="46"/>
        <end position="68"/>
    </location>
</feature>
<evidence type="ECO:0000313" key="11">
    <source>
        <dbReference type="EMBL" id="RAI28004.1"/>
    </source>
</evidence>
<evidence type="ECO:0000256" key="6">
    <source>
        <dbReference type="ARBA" id="ARBA00022989"/>
    </source>
</evidence>
<feature type="domain" description="Tripartite ATP-independent periplasmic transporters DctQ component" evidence="10">
    <location>
        <begin position="141"/>
        <end position="283"/>
    </location>
</feature>
<sequence length="320" mass="35272">MGTPLAWLGLAGLAASIVLTGAAALWLIVGSAALIVLAALIGARPALVLLGSLIAVILFILVPDALPAVLKSYGTNGRSFFRSWENEALLVVLAAIALLFWLAVWRWKEGTALGTISAIRDLDALVTFVGKAAAWLFVPLMLVIAYDVTQRKILEFYPDYLDTVFAFSSTKLQELEWHIHAVLFLFCLGYAYLKDAHVRIELVRERLSPNARVWMELVGGFIFLLPYCYLVVKFGFTFAERSFNADEVSAAQTGLSHRWIIKSTLSFGFALLALAGISSILKSLVYLYAPRRLRWHGSHYSGTPHAGQPDDLAMRGRRAD</sequence>
<dbReference type="Proteomes" id="UP000249299">
    <property type="component" value="Unassembled WGS sequence"/>
</dbReference>
<comment type="function">
    <text evidence="9">Part of the tripartite ATP-independent periplasmic (TRAP) transport system.</text>
</comment>
<evidence type="ECO:0000256" key="7">
    <source>
        <dbReference type="ARBA" id="ARBA00023136"/>
    </source>
</evidence>
<keyword evidence="3" id="KW-1003">Cell membrane</keyword>
<keyword evidence="2 9" id="KW-0813">Transport</keyword>
<keyword evidence="5 9" id="KW-0812">Transmembrane</keyword>
<keyword evidence="7 9" id="KW-0472">Membrane</keyword>
<feature type="transmembrane region" description="Helical" evidence="9">
    <location>
        <begin position="213"/>
        <end position="232"/>
    </location>
</feature>
<dbReference type="AlphaFoldDB" id="A0A327JRF5"/>
<name>A0A327JRF5_9HYPH</name>
<dbReference type="RefSeq" id="WP_111433792.1">
    <property type="nucleotide sequence ID" value="NZ_JACIGG010000013.1"/>
</dbReference>
<evidence type="ECO:0000313" key="12">
    <source>
        <dbReference type="Proteomes" id="UP000249299"/>
    </source>
</evidence>
<comment type="similarity">
    <text evidence="8 9">Belongs to the TRAP transporter small permease family.</text>
</comment>
<evidence type="ECO:0000256" key="5">
    <source>
        <dbReference type="ARBA" id="ARBA00022692"/>
    </source>
</evidence>
<comment type="subcellular location">
    <subcellularLocation>
        <location evidence="1 9">Cell inner membrane</location>
        <topology evidence="1 9">Multi-pass membrane protein</topology>
    </subcellularLocation>
</comment>
<comment type="subunit">
    <text evidence="9">The complex comprises the extracytoplasmic solute receptor protein and the two transmembrane proteins.</text>
</comment>
<feature type="transmembrane region" description="Helical" evidence="9">
    <location>
        <begin position="265"/>
        <end position="289"/>
    </location>
</feature>
<dbReference type="EMBL" id="NPEV01000012">
    <property type="protein sequence ID" value="RAI28004.1"/>
    <property type="molecule type" value="Genomic_DNA"/>
</dbReference>
<proteinExistence type="inferred from homology"/>
<feature type="transmembrane region" description="Helical" evidence="9">
    <location>
        <begin position="88"/>
        <end position="105"/>
    </location>
</feature>
<accession>A0A327JRF5</accession>
<keyword evidence="4 9" id="KW-0997">Cell inner membrane</keyword>
<dbReference type="GO" id="GO:0005886">
    <property type="term" value="C:plasma membrane"/>
    <property type="evidence" value="ECO:0007669"/>
    <property type="project" value="UniProtKB-SubCell"/>
</dbReference>
<dbReference type="PANTHER" id="PTHR35011">
    <property type="entry name" value="2,3-DIKETO-L-GULONATE TRAP TRANSPORTER SMALL PERMEASE PROTEIN YIAM"/>
    <property type="match status" value="1"/>
</dbReference>